<dbReference type="Proteomes" id="UP001168972">
    <property type="component" value="Unassembled WGS sequence"/>
</dbReference>
<comment type="caution">
    <text evidence="1">The sequence shown here is derived from an EMBL/GenBank/DDBJ whole genome shotgun (WGS) entry which is preliminary data.</text>
</comment>
<name>A0AA39KHX5_MICHY</name>
<protein>
    <submittedName>
        <fullName evidence="1">Uncharacterized protein</fullName>
    </submittedName>
</protein>
<evidence type="ECO:0000313" key="2">
    <source>
        <dbReference type="Proteomes" id="UP001168972"/>
    </source>
</evidence>
<gene>
    <name evidence="1" type="ORF">PV327_006233</name>
</gene>
<dbReference type="EMBL" id="JAQQBR010001833">
    <property type="protein sequence ID" value="KAK0162458.1"/>
    <property type="molecule type" value="Genomic_DNA"/>
</dbReference>
<dbReference type="AlphaFoldDB" id="A0AA39KHX5"/>
<sequence>MQSLSIVSSDPRNVVDELPSGSGLSVSQLITSSRLTSSSCKIMDGYPVLQIVRCRLGPDAPATEGPMGYPFAMAAHSHSHLAHNGNYNHFTRNNYRHPCGTFHLH</sequence>
<reference evidence="1" key="2">
    <citation type="submission" date="2023-03" db="EMBL/GenBank/DDBJ databases">
        <authorList>
            <person name="Inwood S.N."/>
            <person name="Skelly J.G."/>
            <person name="Guhlin J."/>
            <person name="Harrop T.W.R."/>
            <person name="Goldson S.G."/>
            <person name="Dearden P.K."/>
        </authorList>
    </citation>
    <scope>NUCLEOTIDE SEQUENCE</scope>
    <source>
        <strain evidence="1">Lincoln</strain>
        <tissue evidence="1">Whole body</tissue>
    </source>
</reference>
<organism evidence="1 2">
    <name type="scientific">Microctonus hyperodae</name>
    <name type="common">Parasitoid wasp</name>
    <dbReference type="NCBI Taxonomy" id="165561"/>
    <lineage>
        <taxon>Eukaryota</taxon>
        <taxon>Metazoa</taxon>
        <taxon>Ecdysozoa</taxon>
        <taxon>Arthropoda</taxon>
        <taxon>Hexapoda</taxon>
        <taxon>Insecta</taxon>
        <taxon>Pterygota</taxon>
        <taxon>Neoptera</taxon>
        <taxon>Endopterygota</taxon>
        <taxon>Hymenoptera</taxon>
        <taxon>Apocrita</taxon>
        <taxon>Ichneumonoidea</taxon>
        <taxon>Braconidae</taxon>
        <taxon>Euphorinae</taxon>
        <taxon>Microctonus</taxon>
    </lineage>
</organism>
<evidence type="ECO:0000313" key="1">
    <source>
        <dbReference type="EMBL" id="KAK0162458.1"/>
    </source>
</evidence>
<accession>A0AA39KHX5</accession>
<proteinExistence type="predicted"/>
<keyword evidence="2" id="KW-1185">Reference proteome</keyword>
<reference evidence="1" key="1">
    <citation type="journal article" date="2023" name="bioRxiv">
        <title>Scaffold-level genome assemblies of two parasitoid biocontrol wasps reveal the parthenogenesis mechanism and an associated novel virus.</title>
        <authorList>
            <person name="Inwood S."/>
            <person name="Skelly J."/>
            <person name="Guhlin J."/>
            <person name="Harrop T."/>
            <person name="Goldson S."/>
            <person name="Dearden P."/>
        </authorList>
    </citation>
    <scope>NUCLEOTIDE SEQUENCE</scope>
    <source>
        <strain evidence="1">Lincoln</strain>
        <tissue evidence="1">Whole body</tissue>
    </source>
</reference>